<protein>
    <submittedName>
        <fullName evidence="1">Uncharacterized protein</fullName>
    </submittedName>
</protein>
<organism evidence="1 2">
    <name type="scientific">Halogranum tailed virus 1</name>
    <dbReference type="NCBI Taxonomy" id="1273749"/>
    <lineage>
        <taxon>Viruses</taxon>
        <taxon>Duplodnaviria</taxon>
        <taxon>Heunggongvirae</taxon>
        <taxon>Uroviricota</taxon>
        <taxon>Caudoviricetes</taxon>
        <taxon>Thumleimavirales</taxon>
        <taxon>Halomagnusviridae</taxon>
        <taxon>Hagravirus</taxon>
        <taxon>Hagravirus capitaneum</taxon>
        <taxon>Hagravirus HGTV1</taxon>
    </lineage>
</organism>
<accession>R4T9I5</accession>
<keyword evidence="2" id="KW-1185">Reference proteome</keyword>
<evidence type="ECO:0000313" key="1">
    <source>
        <dbReference type="EMBL" id="AGM11590.1"/>
    </source>
</evidence>
<dbReference type="Proteomes" id="UP000202786">
    <property type="component" value="Segment"/>
</dbReference>
<gene>
    <name evidence="1" type="primary">293</name>
    <name evidence="1" type="ORF">HGTV1_293</name>
</gene>
<dbReference type="RefSeq" id="YP_008059468.1">
    <property type="nucleotide sequence ID" value="NC_021328.1"/>
</dbReference>
<name>R4T9I5_9CAUD</name>
<dbReference type="EMBL" id="KC292026">
    <property type="protein sequence ID" value="AGM11590.1"/>
    <property type="molecule type" value="Genomic_DNA"/>
</dbReference>
<dbReference type="KEGG" id="vg:16193879"/>
<sequence length="36" mass="4175">MASCKRHPSGDVNCEKCKRLQERARRIETLKGSWSL</sequence>
<evidence type="ECO:0000313" key="2">
    <source>
        <dbReference type="Proteomes" id="UP000202786"/>
    </source>
</evidence>
<dbReference type="GeneID" id="16193879"/>
<proteinExistence type="predicted"/>
<reference evidence="1 2" key="1">
    <citation type="submission" date="2012-12" db="EMBL/GenBank/DDBJ databases">
        <authorList>
            <person name="Sencilo A."/>
            <person name="Jacobs-Sera D."/>
            <person name="Russell D.A."/>
            <person name="Ko C."/>
            <person name="Atanasova N."/>
            <person name="Osterlund E."/>
            <person name="Oksanen H.M."/>
            <person name="Bamford D.H."/>
            <person name="Hatfull G.F."/>
            <person name="Roine E."/>
            <person name="Hendrix R.W."/>
        </authorList>
    </citation>
    <scope>NUCLEOTIDE SEQUENCE [LARGE SCALE GENOMIC DNA]</scope>
</reference>